<dbReference type="AlphaFoldDB" id="A0A3A8JBA7"/>
<evidence type="ECO:0000313" key="4">
    <source>
        <dbReference type="Proteomes" id="UP000268094"/>
    </source>
</evidence>
<evidence type="ECO:0000256" key="2">
    <source>
        <dbReference type="SAM" id="SignalP"/>
    </source>
</evidence>
<accession>A0A3A8JBA7</accession>
<dbReference type="Proteomes" id="UP000268094">
    <property type="component" value="Unassembled WGS sequence"/>
</dbReference>
<dbReference type="EMBL" id="RAVZ01000092">
    <property type="protein sequence ID" value="RKG87741.1"/>
    <property type="molecule type" value="Genomic_DNA"/>
</dbReference>
<feature type="chain" id="PRO_5017305424" evidence="2">
    <location>
        <begin position="31"/>
        <end position="382"/>
    </location>
</feature>
<proteinExistence type="predicted"/>
<evidence type="ECO:0000256" key="1">
    <source>
        <dbReference type="SAM" id="MobiDB-lite"/>
    </source>
</evidence>
<comment type="caution">
    <text evidence="3">The sequence shown here is derived from an EMBL/GenBank/DDBJ whole genome shotgun (WGS) entry which is preliminary data.</text>
</comment>
<feature type="signal peptide" evidence="2">
    <location>
        <begin position="1"/>
        <end position="30"/>
    </location>
</feature>
<reference evidence="4" key="1">
    <citation type="submission" date="2018-09" db="EMBL/GenBank/DDBJ databases">
        <authorList>
            <person name="Livingstone P.G."/>
            <person name="Whitworth D.E."/>
        </authorList>
    </citation>
    <scope>NUCLEOTIDE SEQUENCE [LARGE SCALE GENOMIC DNA]</scope>
    <source>
        <strain evidence="4">CA054A</strain>
    </source>
</reference>
<organism evidence="3 4">
    <name type="scientific">Corallococcus terminator</name>
    <dbReference type="NCBI Taxonomy" id="2316733"/>
    <lineage>
        <taxon>Bacteria</taxon>
        <taxon>Pseudomonadati</taxon>
        <taxon>Myxococcota</taxon>
        <taxon>Myxococcia</taxon>
        <taxon>Myxococcales</taxon>
        <taxon>Cystobacterineae</taxon>
        <taxon>Myxococcaceae</taxon>
        <taxon>Corallococcus</taxon>
    </lineage>
</organism>
<protein>
    <submittedName>
        <fullName evidence="3">Uncharacterized protein</fullName>
    </submittedName>
</protein>
<evidence type="ECO:0000313" key="3">
    <source>
        <dbReference type="EMBL" id="RKG87741.1"/>
    </source>
</evidence>
<feature type="compositionally biased region" description="Polar residues" evidence="1">
    <location>
        <begin position="33"/>
        <end position="45"/>
    </location>
</feature>
<keyword evidence="4" id="KW-1185">Reference proteome</keyword>
<feature type="region of interest" description="Disordered" evidence="1">
    <location>
        <begin position="29"/>
        <end position="90"/>
    </location>
</feature>
<keyword evidence="2" id="KW-0732">Signal</keyword>
<gene>
    <name evidence="3" type="ORF">D7V88_15475</name>
</gene>
<sequence>MKPSRRTGSWRPFVAAGVVSVLGFAPGADAQSALPSETSGTSPSAKTEPEADALAQKSQKLEVPRPAVSAKAPKQERVPQEDPTVEPNARKGCRVDARFSGLWPRVDAVTFHPTTLEERAAFAKLIPALLAAAPKQKDVPPELTNVAASVGFFLETWTTPRDTFWVLRERPDGYHGAGAYVVRTGEATEDVVQVPHPYFDIGTEDIGAGLFSCPPEGRAPRLFMTATAHRYHGTPGETPEDPEHPADVAHNPEHLFQTVTDLTARSLPAPRVVQLHGFGESKVQKGRTETLTAVVSDGSRTPGAWARRVSAPLDEALGRGVKLFPEGVQVLGGTQNAQARLLQAYPQALFLHLEMSSRTRKALARPARLERLGQILFAPLED</sequence>
<name>A0A3A8JBA7_9BACT</name>